<dbReference type="STRING" id="463025.BAU08_08810"/>
<evidence type="ECO:0000313" key="3">
    <source>
        <dbReference type="Proteomes" id="UP000092213"/>
    </source>
</evidence>
<feature type="compositionally biased region" description="Low complexity" evidence="1">
    <location>
        <begin position="187"/>
        <end position="199"/>
    </location>
</feature>
<feature type="region of interest" description="Disordered" evidence="1">
    <location>
        <begin position="82"/>
        <end position="160"/>
    </location>
</feature>
<evidence type="ECO:0000256" key="1">
    <source>
        <dbReference type="SAM" id="MobiDB-lite"/>
    </source>
</evidence>
<accession>A0A193FUU8</accession>
<evidence type="ECO:0000313" key="2">
    <source>
        <dbReference type="EMBL" id="ANN71415.1"/>
    </source>
</evidence>
<dbReference type="InterPro" id="IPR022385">
    <property type="entry name" value="Rhs_assc_core"/>
</dbReference>
<proteinExistence type="predicted"/>
<dbReference type="Gene3D" id="2.180.10.10">
    <property type="entry name" value="RHS repeat-associated core"/>
    <property type="match status" value="1"/>
</dbReference>
<dbReference type="Proteomes" id="UP000092213">
    <property type="component" value="Chromosome"/>
</dbReference>
<dbReference type="SUPFAM" id="SSF56399">
    <property type="entry name" value="ADP-ribosylation"/>
    <property type="match status" value="1"/>
</dbReference>
<dbReference type="NCBIfam" id="TIGR03696">
    <property type="entry name" value="Rhs_assc_core"/>
    <property type="match status" value="1"/>
</dbReference>
<dbReference type="EMBL" id="CP016171">
    <property type="protein sequence ID" value="ANN71415.1"/>
    <property type="molecule type" value="Genomic_DNA"/>
</dbReference>
<reference evidence="2 3" key="1">
    <citation type="submission" date="2016-06" db="EMBL/GenBank/DDBJ databases">
        <title>Complete genome sequences of Bordetella bronchialis and Bordetella flabilis.</title>
        <authorList>
            <person name="LiPuma J.J."/>
            <person name="Spilker T."/>
        </authorList>
    </citation>
    <scope>NUCLEOTIDE SEQUENCE [LARGE SCALE GENOMIC DNA]</scope>
    <source>
        <strain evidence="2 3">AU17976</strain>
    </source>
</reference>
<evidence type="ECO:0008006" key="4">
    <source>
        <dbReference type="Google" id="ProtNLM"/>
    </source>
</evidence>
<gene>
    <name evidence="2" type="ORF">BAU08_08810</name>
</gene>
<name>A0A193FUU8_9BORD</name>
<sequence length="289" mass="30426">MADTRSLRYAGYYADRPTGAYALGNGYRIYLPGSMRFASPDSLSPFGRGGLNAYAYCRGDPVDGSDPGGHIRLGELMEDAGESASLLQEQASRPASRSSTRSNHGMDDGPIGAGNAQRDTSPPAPLGGSRRTTRRSSDRDGLASPPRSRAGTPLAGPIRLSADDTGKALLQPETVASQPLPAALAPTAAESLQSLSRPSSPSPPPGPRSAPAADELALSFERLLSAGSLTDPRPGQPDGTTPEAIPAPRITAMPARLYPRTPRAAPWRAFFDKAAKAYDAWRHPDPWLD</sequence>
<feature type="compositionally biased region" description="Low complexity" evidence="1">
    <location>
        <begin position="91"/>
        <end position="102"/>
    </location>
</feature>
<organism evidence="2 3">
    <name type="scientific">Bordetella bronchialis</name>
    <dbReference type="NCBI Taxonomy" id="463025"/>
    <lineage>
        <taxon>Bacteria</taxon>
        <taxon>Pseudomonadati</taxon>
        <taxon>Pseudomonadota</taxon>
        <taxon>Betaproteobacteria</taxon>
        <taxon>Burkholderiales</taxon>
        <taxon>Alcaligenaceae</taxon>
        <taxon>Bordetella</taxon>
    </lineage>
</organism>
<protein>
    <recommendedName>
        <fullName evidence="4">RHS repeat-associated core domain-containing protein</fullName>
    </recommendedName>
</protein>
<dbReference type="AlphaFoldDB" id="A0A193FUU8"/>
<dbReference type="RefSeq" id="WP_066668946.1">
    <property type="nucleotide sequence ID" value="NZ_CP016171.1"/>
</dbReference>
<feature type="region of interest" description="Disordered" evidence="1">
    <location>
        <begin position="187"/>
        <end position="246"/>
    </location>
</feature>